<name>A0ABQ4MF96_9BACL</name>
<keyword evidence="5" id="KW-1185">Reference proteome</keyword>
<feature type="domain" description="Prolow-density lipoprotein receptor-related protein 1-like beta-propeller" evidence="3">
    <location>
        <begin position="174"/>
        <end position="450"/>
    </location>
</feature>
<evidence type="ECO:0000313" key="4">
    <source>
        <dbReference type="EMBL" id="GIP54664.1"/>
    </source>
</evidence>
<dbReference type="InterPro" id="IPR036582">
    <property type="entry name" value="Mao_N_sf"/>
</dbReference>
<evidence type="ECO:0000259" key="3">
    <source>
        <dbReference type="Pfam" id="PF16472"/>
    </source>
</evidence>
<feature type="chain" id="PRO_5045677474" description="Copper amine oxidase-like N-terminal domain-containing protein" evidence="1">
    <location>
        <begin position="24"/>
        <end position="482"/>
    </location>
</feature>
<dbReference type="SUPFAM" id="SSF55383">
    <property type="entry name" value="Copper amine oxidase, domain N"/>
    <property type="match status" value="1"/>
</dbReference>
<evidence type="ECO:0000313" key="5">
    <source>
        <dbReference type="Proteomes" id="UP000679992"/>
    </source>
</evidence>
<dbReference type="Pfam" id="PF07833">
    <property type="entry name" value="Cu_amine_oxidN1"/>
    <property type="match status" value="1"/>
</dbReference>
<dbReference type="Proteomes" id="UP000679992">
    <property type="component" value="Unassembled WGS sequence"/>
</dbReference>
<organism evidence="4 5">
    <name type="scientific">Paenibacillus vini</name>
    <dbReference type="NCBI Taxonomy" id="1476024"/>
    <lineage>
        <taxon>Bacteria</taxon>
        <taxon>Bacillati</taxon>
        <taxon>Bacillota</taxon>
        <taxon>Bacilli</taxon>
        <taxon>Bacillales</taxon>
        <taxon>Paenibacillaceae</taxon>
        <taxon>Paenibacillus</taxon>
    </lineage>
</organism>
<dbReference type="EMBL" id="BOSL01000013">
    <property type="protein sequence ID" value="GIP54664.1"/>
    <property type="molecule type" value="Genomic_DNA"/>
</dbReference>
<dbReference type="Pfam" id="PF16472">
    <property type="entry name" value="DUF5050"/>
    <property type="match status" value="1"/>
</dbReference>
<keyword evidence="1" id="KW-0732">Signal</keyword>
<dbReference type="RefSeq" id="WP_213655892.1">
    <property type="nucleotide sequence ID" value="NZ_BOSL01000013.1"/>
</dbReference>
<dbReference type="SUPFAM" id="SSF63825">
    <property type="entry name" value="YWTD domain"/>
    <property type="match status" value="1"/>
</dbReference>
<proteinExistence type="predicted"/>
<sequence length="482" mass="54531">MKKIGVRVIAFFLSIAMLFPALASAGTSTPGLPLRIEINGEKVTEFSKEPFFDENDVVFVPLSFLSDSLHMRVEQSGNEIIIIYDRKKLEFKSGETLYRVNGKAGQFKTASVVKEETLFIPLQGICEAFGITYKWDGLVNTSYLIWNGEPDPDVILPIPAPVSSDVSLQQDQLNGNLADFGHVASTDKYHFYVKQSIKQDVLYRYDLKTKQTKQIASGESIYNLVPYGEWLYFLGDNPGSGSHDAFSLYKIKMDGTKKSIVGKKNDLARVFVIDKGWIYFGNWQDQQRLYKMKLDGSGLKKLGDVEVGRLQIRGDWLIAADWNDVYIYTTAGQKIAEFYLRGRNMTVIGDNLRMSGFSGEITTIPLKAGSLLQDTLKIKSADVLTQVNEIDIEVINYKNNIAYMYFRGTSHIYKMALDDEPKPVPFVTIPKSGSVQEIQIAGNYMYYTVIYTKDGHRIIKRELYRVSLVGQVKPEKLYTVNQ</sequence>
<dbReference type="InterPro" id="IPR012854">
    <property type="entry name" value="Cu_amine_oxidase-like_N"/>
</dbReference>
<evidence type="ECO:0000259" key="2">
    <source>
        <dbReference type="Pfam" id="PF07833"/>
    </source>
</evidence>
<evidence type="ECO:0000256" key="1">
    <source>
        <dbReference type="SAM" id="SignalP"/>
    </source>
</evidence>
<dbReference type="Gene3D" id="3.30.457.10">
    <property type="entry name" value="Copper amine oxidase-like, N-terminal domain"/>
    <property type="match status" value="1"/>
</dbReference>
<dbReference type="InterPro" id="IPR032485">
    <property type="entry name" value="LRP1-like_beta_prop"/>
</dbReference>
<protein>
    <recommendedName>
        <fullName evidence="6">Copper amine oxidase-like N-terminal domain-containing protein</fullName>
    </recommendedName>
</protein>
<gene>
    <name evidence="4" type="ORF">J42TS3_36990</name>
</gene>
<feature type="signal peptide" evidence="1">
    <location>
        <begin position="1"/>
        <end position="23"/>
    </location>
</feature>
<comment type="caution">
    <text evidence="4">The sequence shown here is derived from an EMBL/GenBank/DDBJ whole genome shotgun (WGS) entry which is preliminary data.</text>
</comment>
<reference evidence="4 5" key="1">
    <citation type="submission" date="2021-03" db="EMBL/GenBank/DDBJ databases">
        <title>Antimicrobial resistance genes in bacteria isolated from Japanese honey, and their potential for conferring macrolide and lincosamide resistance in the American foulbrood pathogen Paenibacillus larvae.</title>
        <authorList>
            <person name="Okamoto M."/>
            <person name="Kumagai M."/>
            <person name="Kanamori H."/>
            <person name="Takamatsu D."/>
        </authorList>
    </citation>
    <scope>NUCLEOTIDE SEQUENCE [LARGE SCALE GENOMIC DNA]</scope>
    <source>
        <strain evidence="4 5">J42TS3</strain>
    </source>
</reference>
<feature type="domain" description="Copper amine oxidase-like N-terminal" evidence="2">
    <location>
        <begin position="38"/>
        <end position="141"/>
    </location>
</feature>
<accession>A0ABQ4MF96</accession>
<evidence type="ECO:0008006" key="6">
    <source>
        <dbReference type="Google" id="ProtNLM"/>
    </source>
</evidence>